<comment type="caution">
    <text evidence="2">The sequence shown here is derived from an EMBL/GenBank/DDBJ whole genome shotgun (WGS) entry which is preliminary data.</text>
</comment>
<reference evidence="2" key="1">
    <citation type="submission" date="2023-06" db="EMBL/GenBank/DDBJ databases">
        <authorList>
            <consortium name="Lawrence Berkeley National Laboratory"/>
            <person name="Ahrendt S."/>
            <person name="Sahu N."/>
            <person name="Indic B."/>
            <person name="Wong-Bajracharya J."/>
            <person name="Merenyi Z."/>
            <person name="Ke H.-M."/>
            <person name="Monk M."/>
            <person name="Kocsube S."/>
            <person name="Drula E."/>
            <person name="Lipzen A."/>
            <person name="Balint B."/>
            <person name="Henrissat B."/>
            <person name="Andreopoulos B."/>
            <person name="Martin F.M."/>
            <person name="Harder C.B."/>
            <person name="Rigling D."/>
            <person name="Ford K.L."/>
            <person name="Foster G.D."/>
            <person name="Pangilinan J."/>
            <person name="Papanicolaou A."/>
            <person name="Barry K."/>
            <person name="LaButti K."/>
            <person name="Viragh M."/>
            <person name="Koriabine M."/>
            <person name="Yan M."/>
            <person name="Riley R."/>
            <person name="Champramary S."/>
            <person name="Plett K.L."/>
            <person name="Tsai I.J."/>
            <person name="Slot J."/>
            <person name="Sipos G."/>
            <person name="Plett J."/>
            <person name="Nagy L.G."/>
            <person name="Grigoriev I.V."/>
        </authorList>
    </citation>
    <scope>NUCLEOTIDE SEQUENCE</scope>
    <source>
        <strain evidence="2">HWK02</strain>
    </source>
</reference>
<dbReference type="EMBL" id="JAUEPU010000087">
    <property type="protein sequence ID" value="KAK0479469.1"/>
    <property type="molecule type" value="Genomic_DNA"/>
</dbReference>
<evidence type="ECO:0008006" key="4">
    <source>
        <dbReference type="Google" id="ProtNLM"/>
    </source>
</evidence>
<evidence type="ECO:0000256" key="1">
    <source>
        <dbReference type="SAM" id="MobiDB-lite"/>
    </source>
</evidence>
<dbReference type="InterPro" id="IPR041078">
    <property type="entry name" value="Plavaka"/>
</dbReference>
<dbReference type="Pfam" id="PF18759">
    <property type="entry name" value="Plavaka"/>
    <property type="match status" value="1"/>
</dbReference>
<gene>
    <name evidence="2" type="ORF">EDD18DRAFT_1440733</name>
</gene>
<protein>
    <recommendedName>
        <fullName evidence="4">C2H2-type domain-containing protein</fullName>
    </recommendedName>
</protein>
<name>A0AA39P8M0_9AGAR</name>
<organism evidence="2 3">
    <name type="scientific">Armillaria luteobubalina</name>
    <dbReference type="NCBI Taxonomy" id="153913"/>
    <lineage>
        <taxon>Eukaryota</taxon>
        <taxon>Fungi</taxon>
        <taxon>Dikarya</taxon>
        <taxon>Basidiomycota</taxon>
        <taxon>Agaricomycotina</taxon>
        <taxon>Agaricomycetes</taxon>
        <taxon>Agaricomycetidae</taxon>
        <taxon>Agaricales</taxon>
        <taxon>Marasmiineae</taxon>
        <taxon>Physalacriaceae</taxon>
        <taxon>Armillaria</taxon>
    </lineage>
</organism>
<dbReference type="AlphaFoldDB" id="A0AA39P8M0"/>
<sequence length="978" mass="112597">MAPTRYKCRFCTFETRHNKGLSSHYSQTQCGTKLAESSKHSPIKKRVRENVEEARGSSPANSTDSNANTNDAPDMQYFSHHADLDIPAPPPPKRVHIEDIEDEGDISKGPERWETTFQRLRHEKMEKGEEMWVPFESRDEWDLVWWLMKAGVSQSEMEKFLQLGVIKESFQPSFENKRKLFQHIDTLPTGPEWECEVFVLTGDEKDEDGKLRTEEVELWKRNPVECIRELMGNSRFAQHMKYAPERVYTDESGRSRAYSEMSTADWWWATQKLLPKGATIAAVILATDKTQLSRFSGDKQAWPVYLTIGNIDKDIRRKPSEHATVLIGYLPVSKLECFNKKTQSTQSYQLFHMCMRSLLDPLVEAGKNGVEILCADGKTRMVYPLLAAYVADYPEQCLVGCCMENRCPKCLSKSDSLGNPVHSVLRDPEKTIRILKQTADGHKPQAFMDQGLRPVDPFWRKLPHCNIFNCFTPDILHQLHKGVFKDHVVSWATEAVHADKPKEELDCRFRAMTRHPSLRHFKKGISLVSQWTGNEYKNMEKVFLSVLDGSVQDEVVECVRSVLDFIYYAHFEEHTDESLSKLDEAWHTFHKKAIFIDLDIRQHFNIPKVHSTTHYATMIRSHGTADGFNTEASERLHIDFAKIAYNASNKRDYVKQMAIWLRRREAVDNFDRFLDWAVEEYEELEIDEAERDDEDEDNAEAVLATNATDANNPVISASTALDNDESPGSDVVRAADTLQYGESVYSVPKFPSFKNINLDTLDKKYGSTEFVYALESFLRRHGMYRPDFWDAQPAKYEVFKRCRIYVPPTPEVSKLVTIDPIRASPTVPAHGRNKEIPAQFDTVLAWKKLPEIGTDLDLLGNKGLHVGQVRVIFNLPEQLGTFPHPLAYIEWFTPLHKLDDRVGMFKVQRSTHGGQRLRASIIPVTYISRSCQLSPYFGRSMDRTWSSNNVLDLCQSFHVNSYLRHIDFVLLRYKCHLS</sequence>
<feature type="region of interest" description="Disordered" evidence="1">
    <location>
        <begin position="33"/>
        <end position="75"/>
    </location>
</feature>
<dbReference type="Proteomes" id="UP001175228">
    <property type="component" value="Unassembled WGS sequence"/>
</dbReference>
<evidence type="ECO:0000313" key="2">
    <source>
        <dbReference type="EMBL" id="KAK0479469.1"/>
    </source>
</evidence>
<keyword evidence="3" id="KW-1185">Reference proteome</keyword>
<evidence type="ECO:0000313" key="3">
    <source>
        <dbReference type="Proteomes" id="UP001175228"/>
    </source>
</evidence>
<proteinExistence type="predicted"/>
<accession>A0AA39P8M0</accession>
<feature type="compositionally biased region" description="Polar residues" evidence="1">
    <location>
        <begin position="58"/>
        <end position="71"/>
    </location>
</feature>